<accession>X0YJB0</accession>
<organism evidence="2">
    <name type="scientific">marine sediment metagenome</name>
    <dbReference type="NCBI Taxonomy" id="412755"/>
    <lineage>
        <taxon>unclassified sequences</taxon>
        <taxon>metagenomes</taxon>
        <taxon>ecological metagenomes</taxon>
    </lineage>
</organism>
<gene>
    <name evidence="2" type="ORF">S01H4_06630</name>
</gene>
<reference evidence="2" key="1">
    <citation type="journal article" date="2014" name="Front. Microbiol.">
        <title>High frequency of phylogenetically diverse reductive dehalogenase-homologous genes in deep subseafloor sedimentary metagenomes.</title>
        <authorList>
            <person name="Kawai M."/>
            <person name="Futagami T."/>
            <person name="Toyoda A."/>
            <person name="Takaki Y."/>
            <person name="Nishi S."/>
            <person name="Hori S."/>
            <person name="Arai W."/>
            <person name="Tsubouchi T."/>
            <person name="Morono Y."/>
            <person name="Uchiyama I."/>
            <person name="Ito T."/>
            <person name="Fujiyama A."/>
            <person name="Inagaki F."/>
            <person name="Takami H."/>
        </authorList>
    </citation>
    <scope>NUCLEOTIDE SEQUENCE</scope>
    <source>
        <strain evidence="2">Expedition CK06-06</strain>
    </source>
</reference>
<dbReference type="SMART" id="SM00748">
    <property type="entry name" value="HEPN"/>
    <property type="match status" value="1"/>
</dbReference>
<comment type="caution">
    <text evidence="2">The sequence shown here is derived from an EMBL/GenBank/DDBJ whole genome shotgun (WGS) entry which is preliminary data.</text>
</comment>
<protein>
    <recommendedName>
        <fullName evidence="1">HEPN domain-containing protein</fullName>
    </recommendedName>
</protein>
<proteinExistence type="predicted"/>
<dbReference type="AlphaFoldDB" id="X0YJB0"/>
<dbReference type="EMBL" id="BART01002070">
    <property type="protein sequence ID" value="GAG56040.1"/>
    <property type="molecule type" value="Genomic_DNA"/>
</dbReference>
<name>X0YJB0_9ZZZZ</name>
<dbReference type="Pfam" id="PF05168">
    <property type="entry name" value="HEPN"/>
    <property type="match status" value="1"/>
</dbReference>
<dbReference type="Gene3D" id="1.20.120.330">
    <property type="entry name" value="Nucleotidyltransferases domain 2"/>
    <property type="match status" value="1"/>
</dbReference>
<evidence type="ECO:0000313" key="2">
    <source>
        <dbReference type="EMBL" id="GAG56040.1"/>
    </source>
</evidence>
<dbReference type="InterPro" id="IPR007842">
    <property type="entry name" value="HEPN_dom"/>
</dbReference>
<feature type="domain" description="HEPN" evidence="1">
    <location>
        <begin position="12"/>
        <end position="120"/>
    </location>
</feature>
<dbReference type="SUPFAM" id="SSF81593">
    <property type="entry name" value="Nucleotidyltransferase substrate binding subunit/domain"/>
    <property type="match status" value="1"/>
</dbReference>
<evidence type="ECO:0000259" key="1">
    <source>
        <dbReference type="PROSITE" id="PS50910"/>
    </source>
</evidence>
<sequence length="132" mass="15829">MDKRNELIKEWIHKAGHDMGMAKLALEHKIEYADSICFHCQQAVEKYLKAYLVYLNIVFKKTHSLSYLLDLINEIDKVSDKMYSMAEILESYAVEMRYPDDWYEPTEKEVREAYSIAMKIREYILKKVCYRD</sequence>
<dbReference type="PROSITE" id="PS50910">
    <property type="entry name" value="HEPN"/>
    <property type="match status" value="1"/>
</dbReference>